<evidence type="ECO:0000256" key="3">
    <source>
        <dbReference type="ARBA" id="ARBA00022763"/>
    </source>
</evidence>
<dbReference type="InterPro" id="IPR005122">
    <property type="entry name" value="Uracil-DNA_glycosylase-like"/>
</dbReference>
<dbReference type="PANTHER" id="PTHR33693">
    <property type="entry name" value="TYPE-5 URACIL-DNA GLYCOSYLASE"/>
    <property type="match status" value="1"/>
</dbReference>
<dbReference type="SMART" id="SM00987">
    <property type="entry name" value="UreE_C"/>
    <property type="match status" value="1"/>
</dbReference>
<dbReference type="PANTHER" id="PTHR33693:SF1">
    <property type="entry name" value="TYPE-4 URACIL-DNA GLYCOSYLASE"/>
    <property type="match status" value="1"/>
</dbReference>
<dbReference type="AlphaFoldDB" id="A0A7W9WAA9"/>
<dbReference type="Pfam" id="PF03167">
    <property type="entry name" value="UDG"/>
    <property type="match status" value="1"/>
</dbReference>
<keyword evidence="7" id="KW-0234">DNA repair</keyword>
<evidence type="ECO:0000256" key="6">
    <source>
        <dbReference type="ARBA" id="ARBA00023014"/>
    </source>
</evidence>
<evidence type="ECO:0000313" key="10">
    <source>
        <dbReference type="Proteomes" id="UP000520814"/>
    </source>
</evidence>
<evidence type="ECO:0000256" key="1">
    <source>
        <dbReference type="ARBA" id="ARBA00022485"/>
    </source>
</evidence>
<evidence type="ECO:0000313" key="9">
    <source>
        <dbReference type="EMBL" id="MBB6053417.1"/>
    </source>
</evidence>
<dbReference type="CDD" id="cd10033">
    <property type="entry name" value="UDG_like"/>
    <property type="match status" value="1"/>
</dbReference>
<dbReference type="SMART" id="SM00986">
    <property type="entry name" value="UDG"/>
    <property type="match status" value="1"/>
</dbReference>
<keyword evidence="10" id="KW-1185">Reference proteome</keyword>
<keyword evidence="6" id="KW-0411">Iron-sulfur</keyword>
<keyword evidence="5" id="KW-0408">Iron</keyword>
<sequence>MDLEVLQQEIRSCTRCVDSGFIPHANPLVLGQPGATIFLIGQAPSRTDHESGRFYEGPAGRKLRGWFLDAGFEEADFGTRIYAAAITKCFPGRNPGSSKDRVPSPTEQKLCRHWLDAELAAVQPKALVLFGGLAIKTFLSKAPLEELIGQVFEKDGRLYLPLPHSSGASTWLNSAHNQALLAQALVQLEKLRECV</sequence>
<evidence type="ECO:0000256" key="5">
    <source>
        <dbReference type="ARBA" id="ARBA00023004"/>
    </source>
</evidence>
<protein>
    <submittedName>
        <fullName evidence="9">Uracil-DNA glycosylase</fullName>
        <ecNumber evidence="9">3.2.2.27</ecNumber>
    </submittedName>
</protein>
<dbReference type="EC" id="3.2.2.27" evidence="9"/>
<dbReference type="RefSeq" id="WP_184203510.1">
    <property type="nucleotide sequence ID" value="NZ_JACHGW010000006.1"/>
</dbReference>
<dbReference type="InterPro" id="IPR036895">
    <property type="entry name" value="Uracil-DNA_glycosylase-like_sf"/>
</dbReference>
<keyword evidence="1" id="KW-0004">4Fe-4S</keyword>
<feature type="domain" description="Uracil-DNA glycosylase-like" evidence="8">
    <location>
        <begin position="27"/>
        <end position="186"/>
    </location>
</feature>
<dbReference type="SUPFAM" id="SSF52141">
    <property type="entry name" value="Uracil-DNA glycosylase-like"/>
    <property type="match status" value="1"/>
</dbReference>
<gene>
    <name evidence="9" type="ORF">HNQ39_005251</name>
</gene>
<proteinExistence type="predicted"/>
<reference evidence="9 10" key="1">
    <citation type="submission" date="2020-08" db="EMBL/GenBank/DDBJ databases">
        <title>Genomic Encyclopedia of Type Strains, Phase IV (KMG-IV): sequencing the most valuable type-strain genomes for metagenomic binning, comparative biology and taxonomic classification.</title>
        <authorList>
            <person name="Goeker M."/>
        </authorList>
    </citation>
    <scope>NUCLEOTIDE SEQUENCE [LARGE SCALE GENOMIC DNA]</scope>
    <source>
        <strain evidence="9 10">DSM 23562</strain>
    </source>
</reference>
<evidence type="ECO:0000259" key="8">
    <source>
        <dbReference type="SMART" id="SM00986"/>
    </source>
</evidence>
<dbReference type="GO" id="GO:0006281">
    <property type="term" value="P:DNA repair"/>
    <property type="evidence" value="ECO:0007669"/>
    <property type="project" value="UniProtKB-KW"/>
</dbReference>
<evidence type="ECO:0000256" key="2">
    <source>
        <dbReference type="ARBA" id="ARBA00022723"/>
    </source>
</evidence>
<keyword evidence="3" id="KW-0227">DNA damage</keyword>
<keyword evidence="2" id="KW-0479">Metal-binding</keyword>
<dbReference type="EMBL" id="JACHGW010000006">
    <property type="protein sequence ID" value="MBB6053417.1"/>
    <property type="molecule type" value="Genomic_DNA"/>
</dbReference>
<keyword evidence="9" id="KW-0326">Glycosidase</keyword>
<name>A0A7W9WAA9_ARMRO</name>
<dbReference type="GO" id="GO:0051539">
    <property type="term" value="F:4 iron, 4 sulfur cluster binding"/>
    <property type="evidence" value="ECO:0007669"/>
    <property type="project" value="UniProtKB-KW"/>
</dbReference>
<dbReference type="Gene3D" id="3.40.470.10">
    <property type="entry name" value="Uracil-DNA glycosylase-like domain"/>
    <property type="match status" value="1"/>
</dbReference>
<comment type="caution">
    <text evidence="9">The sequence shown here is derived from an EMBL/GenBank/DDBJ whole genome shotgun (WGS) entry which is preliminary data.</text>
</comment>
<dbReference type="GO" id="GO:0004844">
    <property type="term" value="F:uracil DNA N-glycosylase activity"/>
    <property type="evidence" value="ECO:0007669"/>
    <property type="project" value="UniProtKB-EC"/>
</dbReference>
<dbReference type="Proteomes" id="UP000520814">
    <property type="component" value="Unassembled WGS sequence"/>
</dbReference>
<keyword evidence="4 9" id="KW-0378">Hydrolase</keyword>
<evidence type="ECO:0000256" key="4">
    <source>
        <dbReference type="ARBA" id="ARBA00022801"/>
    </source>
</evidence>
<accession>A0A7W9WAA9</accession>
<dbReference type="InterPro" id="IPR051536">
    <property type="entry name" value="UDG_Type-4/5"/>
</dbReference>
<dbReference type="GO" id="GO:0046872">
    <property type="term" value="F:metal ion binding"/>
    <property type="evidence" value="ECO:0007669"/>
    <property type="project" value="UniProtKB-KW"/>
</dbReference>
<organism evidence="9 10">
    <name type="scientific">Armatimonas rosea</name>
    <dbReference type="NCBI Taxonomy" id="685828"/>
    <lineage>
        <taxon>Bacteria</taxon>
        <taxon>Bacillati</taxon>
        <taxon>Armatimonadota</taxon>
        <taxon>Armatimonadia</taxon>
        <taxon>Armatimonadales</taxon>
        <taxon>Armatimonadaceae</taxon>
        <taxon>Armatimonas</taxon>
    </lineage>
</organism>
<evidence type="ECO:0000256" key="7">
    <source>
        <dbReference type="ARBA" id="ARBA00023204"/>
    </source>
</evidence>